<evidence type="ECO:0000313" key="3">
    <source>
        <dbReference type="Proteomes" id="UP001304895"/>
    </source>
</evidence>
<gene>
    <name evidence="2" type="ORF">BT67DRAFT_227975</name>
</gene>
<keyword evidence="3" id="KW-1185">Reference proteome</keyword>
<sequence length="200" mass="22021">MDPGTDSATCQTFKPHCPCHISITQLIGLCSIRQYLHAALPCRHNRYHGCPTTHGPLLRRDPGVPLCQCSTVARAATNRTHTRYIFLEGDVCLVAVVRNVENPVHLFRPRTGEVPISIFSTCLPGHTQASTRTMWDPGRSPPIQTSGPGPHVSPPHALEPRPVVFRTGRTFVPGQNEECHRHSAADQPSHCQGLRGRPKI</sequence>
<reference evidence="2" key="2">
    <citation type="submission" date="2023-05" db="EMBL/GenBank/DDBJ databases">
        <authorList>
            <consortium name="Lawrence Berkeley National Laboratory"/>
            <person name="Steindorff A."/>
            <person name="Hensen N."/>
            <person name="Bonometti L."/>
            <person name="Westerberg I."/>
            <person name="Brannstrom I.O."/>
            <person name="Guillou S."/>
            <person name="Cros-Aarteil S."/>
            <person name="Calhoun S."/>
            <person name="Haridas S."/>
            <person name="Kuo A."/>
            <person name="Mondo S."/>
            <person name="Pangilinan J."/>
            <person name="Riley R."/>
            <person name="Labutti K."/>
            <person name="Andreopoulos B."/>
            <person name="Lipzen A."/>
            <person name="Chen C."/>
            <person name="Yanf M."/>
            <person name="Daum C."/>
            <person name="Ng V."/>
            <person name="Clum A."/>
            <person name="Ohm R."/>
            <person name="Martin F."/>
            <person name="Silar P."/>
            <person name="Natvig D."/>
            <person name="Lalanne C."/>
            <person name="Gautier V."/>
            <person name="Ament-Velasquez S.L."/>
            <person name="Kruys A."/>
            <person name="Hutchinson M.I."/>
            <person name="Powell A.J."/>
            <person name="Barry K."/>
            <person name="Miller A.N."/>
            <person name="Grigoriev I.V."/>
            <person name="Debuchy R."/>
            <person name="Gladieux P."/>
            <person name="Thoren M.H."/>
            <person name="Johannesson H."/>
        </authorList>
    </citation>
    <scope>NUCLEOTIDE SEQUENCE</scope>
    <source>
        <strain evidence="2">CBS 123565</strain>
    </source>
</reference>
<proteinExistence type="predicted"/>
<dbReference type="Proteomes" id="UP001304895">
    <property type="component" value="Unassembled WGS sequence"/>
</dbReference>
<organism evidence="2 3">
    <name type="scientific">Trichocladium antarcticum</name>
    <dbReference type="NCBI Taxonomy" id="1450529"/>
    <lineage>
        <taxon>Eukaryota</taxon>
        <taxon>Fungi</taxon>
        <taxon>Dikarya</taxon>
        <taxon>Ascomycota</taxon>
        <taxon>Pezizomycotina</taxon>
        <taxon>Sordariomycetes</taxon>
        <taxon>Sordariomycetidae</taxon>
        <taxon>Sordariales</taxon>
        <taxon>Chaetomiaceae</taxon>
        <taxon>Trichocladium</taxon>
    </lineage>
</organism>
<protein>
    <submittedName>
        <fullName evidence="2">Uncharacterized protein</fullName>
    </submittedName>
</protein>
<feature type="region of interest" description="Disordered" evidence="1">
    <location>
        <begin position="180"/>
        <end position="200"/>
    </location>
</feature>
<evidence type="ECO:0000313" key="2">
    <source>
        <dbReference type="EMBL" id="KAK4130251.1"/>
    </source>
</evidence>
<name>A0AAN6Z9X2_9PEZI</name>
<evidence type="ECO:0000256" key="1">
    <source>
        <dbReference type="SAM" id="MobiDB-lite"/>
    </source>
</evidence>
<reference evidence="2" key="1">
    <citation type="journal article" date="2023" name="Mol. Phylogenet. Evol.">
        <title>Genome-scale phylogeny and comparative genomics of the fungal order Sordariales.</title>
        <authorList>
            <person name="Hensen N."/>
            <person name="Bonometti L."/>
            <person name="Westerberg I."/>
            <person name="Brannstrom I.O."/>
            <person name="Guillou S."/>
            <person name="Cros-Aarteil S."/>
            <person name="Calhoun S."/>
            <person name="Haridas S."/>
            <person name="Kuo A."/>
            <person name="Mondo S."/>
            <person name="Pangilinan J."/>
            <person name="Riley R."/>
            <person name="LaButti K."/>
            <person name="Andreopoulos B."/>
            <person name="Lipzen A."/>
            <person name="Chen C."/>
            <person name="Yan M."/>
            <person name="Daum C."/>
            <person name="Ng V."/>
            <person name="Clum A."/>
            <person name="Steindorff A."/>
            <person name="Ohm R.A."/>
            <person name="Martin F."/>
            <person name="Silar P."/>
            <person name="Natvig D.O."/>
            <person name="Lalanne C."/>
            <person name="Gautier V."/>
            <person name="Ament-Velasquez S.L."/>
            <person name="Kruys A."/>
            <person name="Hutchinson M.I."/>
            <person name="Powell A.J."/>
            <person name="Barry K."/>
            <person name="Miller A.N."/>
            <person name="Grigoriev I.V."/>
            <person name="Debuchy R."/>
            <person name="Gladieux P."/>
            <person name="Hiltunen Thoren M."/>
            <person name="Johannesson H."/>
        </authorList>
    </citation>
    <scope>NUCLEOTIDE SEQUENCE</scope>
    <source>
        <strain evidence="2">CBS 123565</strain>
    </source>
</reference>
<dbReference type="AlphaFoldDB" id="A0AAN6Z9X2"/>
<comment type="caution">
    <text evidence="2">The sequence shown here is derived from an EMBL/GenBank/DDBJ whole genome shotgun (WGS) entry which is preliminary data.</text>
</comment>
<accession>A0AAN6Z9X2</accession>
<dbReference type="EMBL" id="MU853439">
    <property type="protein sequence ID" value="KAK4130251.1"/>
    <property type="molecule type" value="Genomic_DNA"/>
</dbReference>
<feature type="region of interest" description="Disordered" evidence="1">
    <location>
        <begin position="130"/>
        <end position="157"/>
    </location>
</feature>